<feature type="domain" description="IclR-ED" evidence="5">
    <location>
        <begin position="88"/>
        <end position="268"/>
    </location>
</feature>
<dbReference type="PANTHER" id="PTHR30136:SF24">
    <property type="entry name" value="HTH-TYPE TRANSCRIPTIONAL REPRESSOR ALLR"/>
    <property type="match status" value="1"/>
</dbReference>
<dbReference type="SUPFAM" id="SSF55781">
    <property type="entry name" value="GAF domain-like"/>
    <property type="match status" value="1"/>
</dbReference>
<feature type="domain" description="HTH iclR-type" evidence="4">
    <location>
        <begin position="25"/>
        <end position="87"/>
    </location>
</feature>
<dbReference type="InterPro" id="IPR050707">
    <property type="entry name" value="HTH_MetabolicPath_Reg"/>
</dbReference>
<evidence type="ECO:0000256" key="2">
    <source>
        <dbReference type="ARBA" id="ARBA00023125"/>
    </source>
</evidence>
<keyword evidence="1" id="KW-0805">Transcription regulation</keyword>
<evidence type="ECO:0000256" key="3">
    <source>
        <dbReference type="ARBA" id="ARBA00023163"/>
    </source>
</evidence>
<evidence type="ECO:0000313" key="7">
    <source>
        <dbReference type="Proteomes" id="UP001055167"/>
    </source>
</evidence>
<dbReference type="RefSeq" id="WP_128564617.1">
    <property type="nucleotide sequence ID" value="NZ_BPQH01000029.1"/>
</dbReference>
<sequence>MAVLAPGAAADDGTAGPREVGARDVGAVVNAIEILRHLAAAPEPLGVAAVARGTGISPSTCFNILRTLARARFVAFRGRDKTYALGLGVAELAAGLIGLNHADLIRPELERLALNHDLLVVLWRVTGDGRIVLVDRAHSHTAVRVEMRLGLRLPMFAGAVGRCVAAALDLPEAEMRRRFAQLRWQQPPAFETFMAEVRQARLRGWALDDGHLFRGLRAVAALVADAAGQPRFGLSGITIVGQHDDARLARLGADLRLTASLIENAVFKPRNPHPDAE</sequence>
<dbReference type="Pfam" id="PF09339">
    <property type="entry name" value="HTH_IclR"/>
    <property type="match status" value="1"/>
</dbReference>
<evidence type="ECO:0000256" key="1">
    <source>
        <dbReference type="ARBA" id="ARBA00023015"/>
    </source>
</evidence>
<comment type="caution">
    <text evidence="6">The sequence shown here is derived from an EMBL/GenBank/DDBJ whole genome shotgun (WGS) entry which is preliminary data.</text>
</comment>
<dbReference type="Gene3D" id="1.10.10.10">
    <property type="entry name" value="Winged helix-like DNA-binding domain superfamily/Winged helix DNA-binding domain"/>
    <property type="match status" value="1"/>
</dbReference>
<evidence type="ECO:0000259" key="5">
    <source>
        <dbReference type="PROSITE" id="PS51078"/>
    </source>
</evidence>
<reference evidence="6" key="2">
    <citation type="submission" date="2021-08" db="EMBL/GenBank/DDBJ databases">
        <authorList>
            <person name="Tani A."/>
            <person name="Ola A."/>
            <person name="Ogura Y."/>
            <person name="Katsura K."/>
            <person name="Hayashi T."/>
        </authorList>
    </citation>
    <scope>NUCLEOTIDE SEQUENCE</scope>
    <source>
        <strain evidence="6">KCTC 52305</strain>
    </source>
</reference>
<dbReference type="SUPFAM" id="SSF46785">
    <property type="entry name" value="Winged helix' DNA-binding domain"/>
    <property type="match status" value="1"/>
</dbReference>
<evidence type="ECO:0000313" key="6">
    <source>
        <dbReference type="EMBL" id="GJD53395.1"/>
    </source>
</evidence>
<dbReference type="PROSITE" id="PS51078">
    <property type="entry name" value="ICLR_ED"/>
    <property type="match status" value="1"/>
</dbReference>
<dbReference type="PROSITE" id="PS51077">
    <property type="entry name" value="HTH_ICLR"/>
    <property type="match status" value="1"/>
</dbReference>
<dbReference type="Pfam" id="PF01614">
    <property type="entry name" value="IclR_C"/>
    <property type="match status" value="1"/>
</dbReference>
<dbReference type="InterPro" id="IPR036390">
    <property type="entry name" value="WH_DNA-bd_sf"/>
</dbReference>
<dbReference type="InterPro" id="IPR029016">
    <property type="entry name" value="GAF-like_dom_sf"/>
</dbReference>
<dbReference type="SMART" id="SM00346">
    <property type="entry name" value="HTH_ICLR"/>
    <property type="match status" value="1"/>
</dbReference>
<evidence type="ECO:0008006" key="8">
    <source>
        <dbReference type="Google" id="ProtNLM"/>
    </source>
</evidence>
<proteinExistence type="predicted"/>
<dbReference type="Proteomes" id="UP001055167">
    <property type="component" value="Unassembled WGS sequence"/>
</dbReference>
<keyword evidence="2" id="KW-0238">DNA-binding</keyword>
<reference evidence="6" key="1">
    <citation type="journal article" date="2021" name="Front. Microbiol.">
        <title>Comprehensive Comparative Genomics and Phenotyping of Methylobacterium Species.</title>
        <authorList>
            <person name="Alessa O."/>
            <person name="Ogura Y."/>
            <person name="Fujitani Y."/>
            <person name="Takami H."/>
            <person name="Hayashi T."/>
            <person name="Sahin N."/>
            <person name="Tani A."/>
        </authorList>
    </citation>
    <scope>NUCLEOTIDE SEQUENCE</scope>
    <source>
        <strain evidence="6">KCTC 52305</strain>
    </source>
</reference>
<dbReference type="PANTHER" id="PTHR30136">
    <property type="entry name" value="HELIX-TURN-HELIX TRANSCRIPTIONAL REGULATOR, ICLR FAMILY"/>
    <property type="match status" value="1"/>
</dbReference>
<dbReference type="InterPro" id="IPR014757">
    <property type="entry name" value="Tscrpt_reg_IclR_C"/>
</dbReference>
<dbReference type="Gene3D" id="3.30.450.40">
    <property type="match status" value="1"/>
</dbReference>
<dbReference type="EMBL" id="BPQH01000029">
    <property type="protein sequence ID" value="GJD53395.1"/>
    <property type="molecule type" value="Genomic_DNA"/>
</dbReference>
<accession>A0ABQ4R926</accession>
<dbReference type="InterPro" id="IPR036388">
    <property type="entry name" value="WH-like_DNA-bd_sf"/>
</dbReference>
<keyword evidence="3" id="KW-0804">Transcription</keyword>
<protein>
    <recommendedName>
        <fullName evidence="8">IclR family transcriptional regulator</fullName>
    </recommendedName>
</protein>
<keyword evidence="7" id="KW-1185">Reference proteome</keyword>
<dbReference type="InterPro" id="IPR005471">
    <property type="entry name" value="Tscrpt_reg_IclR_N"/>
</dbReference>
<gene>
    <name evidence="6" type="ORF">OPKNFCMD_6170</name>
</gene>
<name>A0ABQ4R926_9HYPH</name>
<organism evidence="6 7">
    <name type="scientific">Methylobacterium crusticola</name>
    <dbReference type="NCBI Taxonomy" id="1697972"/>
    <lineage>
        <taxon>Bacteria</taxon>
        <taxon>Pseudomonadati</taxon>
        <taxon>Pseudomonadota</taxon>
        <taxon>Alphaproteobacteria</taxon>
        <taxon>Hyphomicrobiales</taxon>
        <taxon>Methylobacteriaceae</taxon>
        <taxon>Methylobacterium</taxon>
    </lineage>
</organism>
<evidence type="ECO:0000259" key="4">
    <source>
        <dbReference type="PROSITE" id="PS51077"/>
    </source>
</evidence>